<name>A0A431EEC7_CAMJU</name>
<proteinExistence type="predicted"/>
<evidence type="ECO:0000313" key="1">
    <source>
        <dbReference type="EMBL" id="RTI48485.1"/>
    </source>
</evidence>
<protein>
    <submittedName>
        <fullName evidence="2">Uncharacterized protein</fullName>
    </submittedName>
</protein>
<dbReference type="Proteomes" id="UP000288507">
    <property type="component" value="Unassembled WGS sequence"/>
</dbReference>
<dbReference type="RefSeq" id="WP_126232152.1">
    <property type="nucleotide sequence ID" value="NZ_PQZD01000003.1"/>
</dbReference>
<dbReference type="AlphaFoldDB" id="A0A431EEC7"/>
<comment type="caution">
    <text evidence="2">The sequence shown here is derived from an EMBL/GenBank/DDBJ whole genome shotgun (WGS) entry which is preliminary data.</text>
</comment>
<reference evidence="1" key="1">
    <citation type="submission" date="2018-01" db="EMBL/GenBank/DDBJ databases">
        <authorList>
            <person name="Kovanen S."/>
            <person name="Nieminen T."/>
            <person name="Pohja-Mykra M."/>
            <person name="Raunio-Saarnisto M."/>
            <person name="Sauvala M."/>
            <person name="Fredriksson-Ahomaa M."/>
            <person name="Hanninen M.-L."/>
            <person name="Kivisto R."/>
        </authorList>
    </citation>
    <scope>NUCLEOTIDE SEQUENCE</scope>
    <source>
        <strain evidence="1">SO-26</strain>
    </source>
</reference>
<dbReference type="Proteomes" id="UP000287197">
    <property type="component" value="Unassembled WGS sequence"/>
</dbReference>
<evidence type="ECO:0000313" key="3">
    <source>
        <dbReference type="Proteomes" id="UP000288507"/>
    </source>
</evidence>
<evidence type="ECO:0000313" key="2">
    <source>
        <dbReference type="EMBL" id="RTJ79593.1"/>
    </source>
</evidence>
<dbReference type="EMBL" id="PQZD01000003">
    <property type="protein sequence ID" value="RTI48485.1"/>
    <property type="molecule type" value="Genomic_DNA"/>
</dbReference>
<gene>
    <name evidence="2" type="ORF">C3H57_04280</name>
    <name evidence="1" type="ORF">C3I27_03465</name>
</gene>
<organism evidence="2 3">
    <name type="scientific">Campylobacter jejuni</name>
    <dbReference type="NCBI Taxonomy" id="197"/>
    <lineage>
        <taxon>Bacteria</taxon>
        <taxon>Pseudomonadati</taxon>
        <taxon>Campylobacterota</taxon>
        <taxon>Epsilonproteobacteria</taxon>
        <taxon>Campylobacterales</taxon>
        <taxon>Campylobacteraceae</taxon>
        <taxon>Campylobacter</taxon>
    </lineage>
</organism>
<reference evidence="2 3" key="2">
    <citation type="journal article" date="2019" name="Appl. Environ. Microbiol.">
        <title>Population genetics and characterization of Campylobacter jejuni isolates in western jackdaws and game birds in Finland.</title>
        <authorList>
            <person name="Kovanen S."/>
            <person name="Rossi M."/>
            <person name="Pohja-Mykra M."/>
            <person name="Nieminen T."/>
            <person name="Raunio-Saarnisto M."/>
            <person name="Sauvala M."/>
            <person name="Fredriksson-Ahomaa M."/>
            <person name="Hanninen M.L."/>
            <person name="Kivisto R."/>
        </authorList>
    </citation>
    <scope>NUCLEOTIDE SEQUENCE [LARGE SCALE GENOMIC DNA]</scope>
    <source>
        <strain evidence="2 3">CB313</strain>
        <strain evidence="1">SO-26</strain>
    </source>
</reference>
<sequence>MIISSIDEALFTHIVRILKRYGVEASVKFILDEDPVQEYNQFAPERTNQEGNSLQEEFSGDYLPKSLILYTRGNAKKSERIFNNRPIFQVTKEIDGSLISRSAFFGEIDYNITILTDNSTVIDIIESLYSIEFHRRNSIIYIDYLLNPGDTSKDAVLYADQVPYRTVFDSMSGFQKLVQASNVFKIEFSVKVEGLIFLSFNQEYSKKVPVKLLLGVGGKSEDTTYEIILEKDLGSVYDTPDDRFWVENMNKNN</sequence>
<dbReference type="EMBL" id="PRBV01000005">
    <property type="protein sequence ID" value="RTJ79593.1"/>
    <property type="molecule type" value="Genomic_DNA"/>
</dbReference>
<accession>A0A431EEC7</accession>